<dbReference type="Proteomes" id="UP000034531">
    <property type="component" value="Unassembled WGS sequence"/>
</dbReference>
<dbReference type="AlphaFoldDB" id="A0A0G0TUU4"/>
<dbReference type="SUPFAM" id="SSF53448">
    <property type="entry name" value="Nucleotide-diphospho-sugar transferases"/>
    <property type="match status" value="1"/>
</dbReference>
<dbReference type="EMBL" id="LBYI01000005">
    <property type="protein sequence ID" value="KKR50860.1"/>
    <property type="molecule type" value="Genomic_DNA"/>
</dbReference>
<comment type="similarity">
    <text evidence="1">Belongs to the glycosyltransferase 2 family.</text>
</comment>
<sequence length="304" mass="34832">MANLKPTITVAVSAYNEQANIKAFLESVLSQHEIGFKLKKIIVISDGSTDDTEKIVKSFRKTNIKLIAHRKRAGKSERLNEIYTALDSDILVQSDCDVVFSHPKVIHDLIQPILKDKRIGMCGGNPKPLEAQTYLEKAVNYTCEAYGKFRSEVRGGDNLFSADGRLLAFRTSFIRFVRVPADMIANDAFAYFCCLYKGYKYKYVQSATVWYRSPQTVADQIRQNTRFLAAPIRLSKYFPRDLVERETKIPMRTYLLVMIKEFAKDPMLCLYIFLINKYCAFRARLLEGSFDSKWSMATTTKELA</sequence>
<gene>
    <name evidence="5" type="ORF">UT84_C0005G0006</name>
</gene>
<comment type="caution">
    <text evidence="5">The sequence shown here is derived from an EMBL/GenBank/DDBJ whole genome shotgun (WGS) entry which is preliminary data.</text>
</comment>
<dbReference type="PANTHER" id="PTHR43630">
    <property type="entry name" value="POLY-BETA-1,6-N-ACETYL-D-GLUCOSAMINE SYNTHASE"/>
    <property type="match status" value="1"/>
</dbReference>
<dbReference type="InterPro" id="IPR029044">
    <property type="entry name" value="Nucleotide-diphossugar_trans"/>
</dbReference>
<keyword evidence="2" id="KW-0328">Glycosyltransferase</keyword>
<evidence type="ECO:0000256" key="3">
    <source>
        <dbReference type="ARBA" id="ARBA00022679"/>
    </source>
</evidence>
<dbReference type="GO" id="GO:0016757">
    <property type="term" value="F:glycosyltransferase activity"/>
    <property type="evidence" value="ECO:0007669"/>
    <property type="project" value="UniProtKB-KW"/>
</dbReference>
<dbReference type="Pfam" id="PF00535">
    <property type="entry name" value="Glycos_transf_2"/>
    <property type="match status" value="1"/>
</dbReference>
<keyword evidence="3" id="KW-0808">Transferase</keyword>
<evidence type="ECO:0000313" key="6">
    <source>
        <dbReference type="Proteomes" id="UP000034531"/>
    </source>
</evidence>
<proteinExistence type="inferred from homology"/>
<reference evidence="5 6" key="1">
    <citation type="journal article" date="2015" name="Nature">
        <title>rRNA introns, odd ribosomes, and small enigmatic genomes across a large radiation of phyla.</title>
        <authorList>
            <person name="Brown C.T."/>
            <person name="Hug L.A."/>
            <person name="Thomas B.C."/>
            <person name="Sharon I."/>
            <person name="Castelle C.J."/>
            <person name="Singh A."/>
            <person name="Wilkins M.J."/>
            <person name="Williams K.H."/>
            <person name="Banfield J.F."/>
        </authorList>
    </citation>
    <scope>NUCLEOTIDE SEQUENCE [LARGE SCALE GENOMIC DNA]</scope>
</reference>
<evidence type="ECO:0000259" key="4">
    <source>
        <dbReference type="Pfam" id="PF00535"/>
    </source>
</evidence>
<feature type="domain" description="Glycosyltransferase 2-like" evidence="4">
    <location>
        <begin position="9"/>
        <end position="161"/>
    </location>
</feature>
<protein>
    <recommendedName>
        <fullName evidence="4">Glycosyltransferase 2-like domain-containing protein</fullName>
    </recommendedName>
</protein>
<organism evidence="5 6">
    <name type="scientific">Candidatus Curtissbacteria bacterium GW2011_GWA1_40_16</name>
    <dbReference type="NCBI Taxonomy" id="1618405"/>
    <lineage>
        <taxon>Bacteria</taxon>
        <taxon>Candidatus Curtissiibacteriota</taxon>
    </lineage>
</organism>
<accession>A0A0G0TUU4</accession>
<evidence type="ECO:0000256" key="1">
    <source>
        <dbReference type="ARBA" id="ARBA00006739"/>
    </source>
</evidence>
<evidence type="ECO:0000313" key="5">
    <source>
        <dbReference type="EMBL" id="KKR50860.1"/>
    </source>
</evidence>
<dbReference type="PANTHER" id="PTHR43630:SF1">
    <property type="entry name" value="POLY-BETA-1,6-N-ACETYL-D-GLUCOSAMINE SYNTHASE"/>
    <property type="match status" value="1"/>
</dbReference>
<evidence type="ECO:0000256" key="2">
    <source>
        <dbReference type="ARBA" id="ARBA00022676"/>
    </source>
</evidence>
<name>A0A0G0TUU4_9BACT</name>
<dbReference type="InterPro" id="IPR001173">
    <property type="entry name" value="Glyco_trans_2-like"/>
</dbReference>
<dbReference type="Gene3D" id="3.90.550.10">
    <property type="entry name" value="Spore Coat Polysaccharide Biosynthesis Protein SpsA, Chain A"/>
    <property type="match status" value="1"/>
</dbReference>